<name>A0A0H2MFQ2_9PROT</name>
<accession>A0A0H2MFQ2</accession>
<dbReference type="EMBL" id="LAQL01000013">
    <property type="protein sequence ID" value="KLN59597.1"/>
    <property type="molecule type" value="Genomic_DNA"/>
</dbReference>
<dbReference type="InterPro" id="IPR032874">
    <property type="entry name" value="DDE_dom"/>
</dbReference>
<protein>
    <recommendedName>
        <fullName evidence="1">DDE domain-containing protein</fullName>
    </recommendedName>
</protein>
<evidence type="ECO:0000259" key="1">
    <source>
        <dbReference type="Pfam" id="PF13610"/>
    </source>
</evidence>
<organism evidence="2 3">
    <name type="scientific">Kiloniella spongiae</name>
    <dbReference type="NCBI Taxonomy" id="1489064"/>
    <lineage>
        <taxon>Bacteria</taxon>
        <taxon>Pseudomonadati</taxon>
        <taxon>Pseudomonadota</taxon>
        <taxon>Alphaproteobacteria</taxon>
        <taxon>Rhodospirillales</taxon>
        <taxon>Kiloniellaceae</taxon>
        <taxon>Kiloniella</taxon>
    </lineage>
</organism>
<feature type="domain" description="DDE" evidence="1">
    <location>
        <begin position="2"/>
        <end position="80"/>
    </location>
</feature>
<dbReference type="AlphaFoldDB" id="A0A0H2MFQ2"/>
<dbReference type="Proteomes" id="UP000035444">
    <property type="component" value="Unassembled WGS sequence"/>
</dbReference>
<evidence type="ECO:0000313" key="3">
    <source>
        <dbReference type="Proteomes" id="UP000035444"/>
    </source>
</evidence>
<keyword evidence="3" id="KW-1185">Reference proteome</keyword>
<evidence type="ECO:0000313" key="2">
    <source>
        <dbReference type="EMBL" id="KLN59597.1"/>
    </source>
</evidence>
<reference evidence="2 3" key="1">
    <citation type="submission" date="2015-03" db="EMBL/GenBank/DDBJ databases">
        <title>Genome Sequence of Kiloniella spongiae MEBiC09566, isolated from a marine sponge.</title>
        <authorList>
            <person name="Shao Z."/>
            <person name="Wang L."/>
            <person name="Li X."/>
        </authorList>
    </citation>
    <scope>NUCLEOTIDE SEQUENCE [LARGE SCALE GENOMIC DNA]</scope>
    <source>
        <strain evidence="2 3">MEBiC09566</strain>
    </source>
</reference>
<dbReference type="Pfam" id="PF13610">
    <property type="entry name" value="DDE_Tnp_IS240"/>
    <property type="match status" value="1"/>
</dbReference>
<proteinExistence type="predicted"/>
<comment type="caution">
    <text evidence="2">The sequence shown here is derived from an EMBL/GenBank/DDBJ whole genome shotgun (WGS) entry which is preliminary data.</text>
</comment>
<gene>
    <name evidence="2" type="ORF">WH96_17185</name>
</gene>
<sequence>MSISSDKAPTYGEAIRELKAEGKIPNELLHRQIKSLNNRLEGDHGKLKRLIKSTLGFQTMKTAYATIMGFEVMRMFRKGQFRLWMLGETGPIAEARFINRLFGVYA</sequence>